<gene>
    <name evidence="1" type="ORF">QUW44_05705</name>
</gene>
<reference evidence="1 2" key="2">
    <citation type="submission" date="2023-06" db="EMBL/GenBank/DDBJ databases">
        <authorList>
            <person name="Zeman M."/>
            <person name="Kubasova T."/>
            <person name="Jahodarova E."/>
            <person name="Nykrynova M."/>
            <person name="Rychlik I."/>
        </authorList>
    </citation>
    <scope>NUCLEOTIDE SEQUENCE [LARGE SCALE GENOMIC DNA]</scope>
    <source>
        <strain evidence="1 2">161_Gplus</strain>
    </source>
</reference>
<evidence type="ECO:0000313" key="2">
    <source>
        <dbReference type="Proteomes" id="UP001529343"/>
    </source>
</evidence>
<dbReference type="RefSeq" id="WP_289586201.1">
    <property type="nucleotide sequence ID" value="NZ_JAUDDW010000018.1"/>
</dbReference>
<dbReference type="Proteomes" id="UP001529343">
    <property type="component" value="Unassembled WGS sequence"/>
</dbReference>
<reference evidence="2" key="1">
    <citation type="submission" date="2023-06" db="EMBL/GenBank/DDBJ databases">
        <title>Identification and characterization of horizontal gene transfer across gut microbiota members of farm animals based on homology search.</title>
        <authorList>
            <person name="Zeman M."/>
            <person name="Kubasova T."/>
            <person name="Jahodarova E."/>
            <person name="Nykrynova M."/>
            <person name="Rychlik I."/>
        </authorList>
    </citation>
    <scope>NUCLEOTIDE SEQUENCE [LARGE SCALE GENOMIC DNA]</scope>
    <source>
        <strain evidence="2">161_Gplus</strain>
    </source>
</reference>
<proteinExistence type="predicted"/>
<protein>
    <submittedName>
        <fullName evidence="1">Uncharacterized protein</fullName>
    </submittedName>
</protein>
<sequence length="92" mass="9877">MEKFNLNQVEDTNITLETVLGLAQTVNDLVSDNITLLTDYPSQDGGEKYQANRLATKLAALSAATIQATEKAQSQVNTAVKSLMEAGDKSCN</sequence>
<evidence type="ECO:0000313" key="1">
    <source>
        <dbReference type="EMBL" id="MDM8266654.1"/>
    </source>
</evidence>
<organism evidence="1 2">
    <name type="scientific">Limosilactobacillus pontis</name>
    <dbReference type="NCBI Taxonomy" id="35787"/>
    <lineage>
        <taxon>Bacteria</taxon>
        <taxon>Bacillati</taxon>
        <taxon>Bacillota</taxon>
        <taxon>Bacilli</taxon>
        <taxon>Lactobacillales</taxon>
        <taxon>Lactobacillaceae</taxon>
        <taxon>Limosilactobacillus</taxon>
    </lineage>
</organism>
<accession>A0ABT7UY89</accession>
<dbReference type="EMBL" id="JAUDDW010000018">
    <property type="protein sequence ID" value="MDM8266654.1"/>
    <property type="molecule type" value="Genomic_DNA"/>
</dbReference>
<comment type="caution">
    <text evidence="1">The sequence shown here is derived from an EMBL/GenBank/DDBJ whole genome shotgun (WGS) entry which is preliminary data.</text>
</comment>
<name>A0ABT7UY89_9LACO</name>
<keyword evidence="2" id="KW-1185">Reference proteome</keyword>